<dbReference type="SUPFAM" id="SSF56524">
    <property type="entry name" value="Oxidoreductase molybdopterin-binding domain"/>
    <property type="match status" value="1"/>
</dbReference>
<dbReference type="InterPro" id="IPR008335">
    <property type="entry name" value="Mopterin_OxRdtase_euk"/>
</dbReference>
<evidence type="ECO:0000256" key="3">
    <source>
        <dbReference type="ARBA" id="ARBA00022723"/>
    </source>
</evidence>
<evidence type="ECO:0000256" key="2">
    <source>
        <dbReference type="ARBA" id="ARBA00022505"/>
    </source>
</evidence>
<feature type="domain" description="Oxidoreductase molybdopterin-binding" evidence="5">
    <location>
        <begin position="45"/>
        <end position="217"/>
    </location>
</feature>
<dbReference type="InterPro" id="IPR014756">
    <property type="entry name" value="Ig_E-set"/>
</dbReference>
<comment type="cofactor">
    <cofactor evidence="1">
        <name>Mo-molybdopterin</name>
        <dbReference type="ChEBI" id="CHEBI:71302"/>
    </cofactor>
</comment>
<feature type="domain" description="Moybdenum cofactor oxidoreductase dimerisation" evidence="6">
    <location>
        <begin position="240"/>
        <end position="355"/>
    </location>
</feature>
<keyword evidence="8" id="KW-1185">Reference proteome</keyword>
<dbReference type="InterPro" id="IPR000572">
    <property type="entry name" value="OxRdtase_Mopterin-bd_dom"/>
</dbReference>
<name>A0ABV4UVW3_9BACL</name>
<dbReference type="PRINTS" id="PR00407">
    <property type="entry name" value="EUMOPTERIN"/>
</dbReference>
<dbReference type="Gene3D" id="2.60.40.650">
    <property type="match status" value="1"/>
</dbReference>
<evidence type="ECO:0000313" key="8">
    <source>
        <dbReference type="Proteomes" id="UP001575622"/>
    </source>
</evidence>
<dbReference type="Proteomes" id="UP001575622">
    <property type="component" value="Unassembled WGS sequence"/>
</dbReference>
<reference evidence="7 8" key="1">
    <citation type="submission" date="2024-09" db="EMBL/GenBank/DDBJ databases">
        <authorList>
            <person name="Makale K.P.P."/>
            <person name="Makhzoum A."/>
            <person name="Rantong G."/>
            <person name="Rahube T.O."/>
        </authorList>
    </citation>
    <scope>NUCLEOTIDE SEQUENCE [LARGE SCALE GENOMIC DNA]</scope>
    <source>
        <strain evidence="7 8">KM_D13</strain>
    </source>
</reference>
<evidence type="ECO:0000259" key="6">
    <source>
        <dbReference type="Pfam" id="PF03404"/>
    </source>
</evidence>
<accession>A0ABV4UVW3</accession>
<evidence type="ECO:0000256" key="4">
    <source>
        <dbReference type="ARBA" id="ARBA00023002"/>
    </source>
</evidence>
<organism evidence="7 8">
    <name type="scientific">Paenibacillus oleatilyticus</name>
    <dbReference type="NCBI Taxonomy" id="2594886"/>
    <lineage>
        <taxon>Bacteria</taxon>
        <taxon>Bacillati</taxon>
        <taxon>Bacillota</taxon>
        <taxon>Bacilli</taxon>
        <taxon>Bacillales</taxon>
        <taxon>Paenibacillaceae</taxon>
        <taxon>Paenibacillus</taxon>
    </lineage>
</organism>
<dbReference type="SUPFAM" id="SSF81296">
    <property type="entry name" value="E set domains"/>
    <property type="match status" value="1"/>
</dbReference>
<dbReference type="PANTHER" id="PTHR19372">
    <property type="entry name" value="SULFITE REDUCTASE"/>
    <property type="match status" value="1"/>
</dbReference>
<sequence>MVPLHSPILKPYLITRGLVPENQEHPIHFVSAAITPESSFYLRNHFPYPRISEQSFVLSVGGEVQKPRTFQYQELLRMPFKELIVPLECAGNNRGLFRPRVFGEQWGGGAISQGVWRGVALRELLRYTGLQASAKEIVFEGHDFGRRPDLEGEFVFARSLPLEKAFHPDTLIAYALNGEPIPYKHGYPLRLIVPQWYAMASVKWLRSITVTRTHFNGPFQDIDYMFYPEKDSDTGKIPVTTIQVNSIIQQPLNRSVLDKGMHQIYGLAWTGTGSIKKVEISTDGGGNWRPAVVQPESPNAYSWTFWNYTWFADQKGEYTIMSRATDSFGFVQPAAAKWNRKGYGYNAYSVVHIKVE</sequence>
<comment type="caution">
    <text evidence="7">The sequence shown here is derived from an EMBL/GenBank/DDBJ whole genome shotgun (WGS) entry which is preliminary data.</text>
</comment>
<evidence type="ECO:0000256" key="1">
    <source>
        <dbReference type="ARBA" id="ARBA00001924"/>
    </source>
</evidence>
<protein>
    <submittedName>
        <fullName evidence="7">Sulfite oxidase</fullName>
    </submittedName>
</protein>
<dbReference type="InterPro" id="IPR036374">
    <property type="entry name" value="OxRdtase_Mopterin-bd_sf"/>
</dbReference>
<dbReference type="CDD" id="cd02110">
    <property type="entry name" value="SO_family_Moco_dimer"/>
    <property type="match status" value="1"/>
</dbReference>
<evidence type="ECO:0000313" key="7">
    <source>
        <dbReference type="EMBL" id="MFB0840595.1"/>
    </source>
</evidence>
<dbReference type="RefSeq" id="WP_373947739.1">
    <property type="nucleotide sequence ID" value="NZ_JBHDLN010000001.1"/>
</dbReference>
<dbReference type="Gene3D" id="3.90.420.10">
    <property type="entry name" value="Oxidoreductase, molybdopterin-binding domain"/>
    <property type="match status" value="1"/>
</dbReference>
<evidence type="ECO:0000259" key="5">
    <source>
        <dbReference type="Pfam" id="PF00174"/>
    </source>
</evidence>
<dbReference type="Pfam" id="PF03404">
    <property type="entry name" value="Mo-co_dimer"/>
    <property type="match status" value="1"/>
</dbReference>
<proteinExistence type="predicted"/>
<dbReference type="EMBL" id="JBHDLN010000001">
    <property type="protein sequence ID" value="MFB0840595.1"/>
    <property type="molecule type" value="Genomic_DNA"/>
</dbReference>
<keyword evidence="2" id="KW-0500">Molybdenum</keyword>
<dbReference type="Pfam" id="PF00174">
    <property type="entry name" value="Oxidored_molyb"/>
    <property type="match status" value="1"/>
</dbReference>
<gene>
    <name evidence="7" type="ORF">ACEU3E_00265</name>
</gene>
<dbReference type="PANTHER" id="PTHR19372:SF7">
    <property type="entry name" value="SULFITE OXIDASE, MITOCHONDRIAL"/>
    <property type="match status" value="1"/>
</dbReference>
<keyword evidence="4" id="KW-0560">Oxidoreductase</keyword>
<dbReference type="InterPro" id="IPR005066">
    <property type="entry name" value="MoCF_OxRdtse_dimer"/>
</dbReference>
<keyword evidence="3" id="KW-0479">Metal-binding</keyword>